<feature type="compositionally biased region" description="Low complexity" evidence="1">
    <location>
        <begin position="22"/>
        <end position="45"/>
    </location>
</feature>
<dbReference type="OrthoDB" id="426386at2759"/>
<evidence type="ECO:0000256" key="1">
    <source>
        <dbReference type="SAM" id="MobiDB-lite"/>
    </source>
</evidence>
<dbReference type="PANTHER" id="PTHR13194">
    <property type="entry name" value="COMPLEX I INTERMEDIATE-ASSOCIATED PROTEIN 30"/>
    <property type="match status" value="1"/>
</dbReference>
<dbReference type="KEGG" id="fcy:FRACYDRAFT_236493"/>
<feature type="region of interest" description="Disordered" evidence="1">
    <location>
        <begin position="224"/>
        <end position="244"/>
    </location>
</feature>
<reference evidence="3 4" key="1">
    <citation type="submission" date="2016-09" db="EMBL/GenBank/DDBJ databases">
        <title>Extensive genetic diversity and differential bi-allelic expression allows diatom success in the polar Southern Ocean.</title>
        <authorList>
            <consortium name="DOE Joint Genome Institute"/>
            <person name="Mock T."/>
            <person name="Otillar R.P."/>
            <person name="Strauss J."/>
            <person name="Dupont C."/>
            <person name="Frickenhaus S."/>
            <person name="Maumus F."/>
            <person name="Mcmullan M."/>
            <person name="Sanges R."/>
            <person name="Schmutz J."/>
            <person name="Toseland A."/>
            <person name="Valas R."/>
            <person name="Veluchamy A."/>
            <person name="Ward B.J."/>
            <person name="Allen A."/>
            <person name="Barry K."/>
            <person name="Falciatore A."/>
            <person name="Ferrante M."/>
            <person name="Fortunato A.E."/>
            <person name="Gloeckner G."/>
            <person name="Gruber A."/>
            <person name="Hipkin R."/>
            <person name="Janech M."/>
            <person name="Kroth P."/>
            <person name="Leese F."/>
            <person name="Lindquist E."/>
            <person name="Lyon B.R."/>
            <person name="Martin J."/>
            <person name="Mayer C."/>
            <person name="Parker M."/>
            <person name="Quesneville H."/>
            <person name="Raymond J."/>
            <person name="Uhlig C."/>
            <person name="Valentin K.U."/>
            <person name="Worden A.Z."/>
            <person name="Armbrust E.V."/>
            <person name="Bowler C."/>
            <person name="Green B."/>
            <person name="Moulton V."/>
            <person name="Van Oosterhout C."/>
            <person name="Grigoriev I."/>
        </authorList>
    </citation>
    <scope>NUCLEOTIDE SEQUENCE [LARGE SCALE GENOMIC DNA]</scope>
    <source>
        <strain evidence="3 4">CCMP1102</strain>
    </source>
</reference>
<dbReference type="Proteomes" id="UP000095751">
    <property type="component" value="Unassembled WGS sequence"/>
</dbReference>
<organism evidence="3 4">
    <name type="scientific">Fragilariopsis cylindrus CCMP1102</name>
    <dbReference type="NCBI Taxonomy" id="635003"/>
    <lineage>
        <taxon>Eukaryota</taxon>
        <taxon>Sar</taxon>
        <taxon>Stramenopiles</taxon>
        <taxon>Ochrophyta</taxon>
        <taxon>Bacillariophyta</taxon>
        <taxon>Bacillariophyceae</taxon>
        <taxon>Bacillariophycidae</taxon>
        <taxon>Bacillariales</taxon>
        <taxon>Bacillariaceae</taxon>
        <taxon>Fragilariopsis</taxon>
    </lineage>
</organism>
<evidence type="ECO:0000313" key="3">
    <source>
        <dbReference type="EMBL" id="OEU18222.1"/>
    </source>
</evidence>
<evidence type="ECO:0000313" key="4">
    <source>
        <dbReference type="Proteomes" id="UP000095751"/>
    </source>
</evidence>
<sequence length="481" mass="53363">MTAVQVPMVEAFTSPQRHHRSITSTTAAAGSVISSSSSSSSSSKSIRKTTTSLSVVYLTADSSSKSKRSTTSTTTSTKTTNEVPIFDFTTNTNSEETRSSKSDVLKFDRIDDAIMGGISTSQLRQVVIKKDDNKNLVDDGSGNNYASWSGVCRLDGGGFCGTRTLPFKDGRPLVVQNQNGFYLKLRLDSDNEPERRVWKMTTRTQNIQTSEQVYQSSFVIPKRRVEKETEAEKENEDKTTTTTVDELESSAAMMDLSNLIIPNIRGPRIVENGPPLDVSNGIYQIGLSLSKFQIQKNVTQLDNFRDGYFNLHIKEIGVYNANNANNEQMDAANDNGTKTTATATATTGAANLLTTQTLTKEEAKNKRPLLLKILSPIATLFFNEKRNRRKSATKILRDKRGFSRMQIVKFGFQRKVKSNGIIVALGQFMIGTVSELARFVLYWSLRIGVIVPIQTIQRIVKQMFSTFLVSSTFPNPFAVKK</sequence>
<dbReference type="InterPro" id="IPR013857">
    <property type="entry name" value="NADH-UbQ_OxRdtase-assoc_prot30"/>
</dbReference>
<keyword evidence="4" id="KW-1185">Reference proteome</keyword>
<protein>
    <recommendedName>
        <fullName evidence="2">NADH:ubiquinone oxidoreductase intermediate-associated protein 30 domain-containing protein</fullName>
    </recommendedName>
</protein>
<dbReference type="Pfam" id="PF08547">
    <property type="entry name" value="CIA30"/>
    <property type="match status" value="1"/>
</dbReference>
<dbReference type="GO" id="GO:0051082">
    <property type="term" value="F:unfolded protein binding"/>
    <property type="evidence" value="ECO:0007669"/>
    <property type="project" value="TreeGrafter"/>
</dbReference>
<proteinExistence type="predicted"/>
<dbReference type="PANTHER" id="PTHR13194:SF19">
    <property type="entry name" value="NAD(P)-BINDING ROSSMANN-FOLD SUPERFAMILY PROTEIN"/>
    <property type="match status" value="1"/>
</dbReference>
<feature type="compositionally biased region" description="Basic and acidic residues" evidence="1">
    <location>
        <begin position="224"/>
        <end position="239"/>
    </location>
</feature>
<feature type="region of interest" description="Disordered" evidence="1">
    <location>
        <begin position="1"/>
        <end position="45"/>
    </location>
</feature>
<accession>A0A1E7FJ60</accession>
<dbReference type="InterPro" id="IPR039131">
    <property type="entry name" value="NDUFAF1"/>
</dbReference>
<feature type="domain" description="NADH:ubiquinone oxidoreductase intermediate-associated protein 30" evidence="2">
    <location>
        <begin position="100"/>
        <end position="225"/>
    </location>
</feature>
<name>A0A1E7FJ60_9STRA</name>
<dbReference type="InParanoid" id="A0A1E7FJ60"/>
<dbReference type="GO" id="GO:0010257">
    <property type="term" value="P:NADH dehydrogenase complex assembly"/>
    <property type="evidence" value="ECO:0007669"/>
    <property type="project" value="TreeGrafter"/>
</dbReference>
<evidence type="ECO:0000259" key="2">
    <source>
        <dbReference type="Pfam" id="PF08547"/>
    </source>
</evidence>
<dbReference type="AlphaFoldDB" id="A0A1E7FJ60"/>
<gene>
    <name evidence="3" type="ORF">FRACYDRAFT_236493</name>
</gene>
<dbReference type="EMBL" id="KV784356">
    <property type="protein sequence ID" value="OEU18222.1"/>
    <property type="molecule type" value="Genomic_DNA"/>
</dbReference>